<keyword evidence="4 13" id="KW-0768">Sushi</keyword>
<dbReference type="Proteomes" id="UP000694569">
    <property type="component" value="Unplaced"/>
</dbReference>
<evidence type="ECO:0000256" key="9">
    <source>
        <dbReference type="ARBA" id="ARBA00023136"/>
    </source>
</evidence>
<keyword evidence="5 15" id="KW-0732">Signal</keyword>
<feature type="disulfide bond" evidence="13">
    <location>
        <begin position="478"/>
        <end position="505"/>
    </location>
</feature>
<dbReference type="InterPro" id="IPR000436">
    <property type="entry name" value="Sushi_SCR_CCP_dom"/>
</dbReference>
<dbReference type="InterPro" id="IPR050350">
    <property type="entry name" value="Compl-Cell_Adhes-Reg"/>
</dbReference>
<dbReference type="SMART" id="SM00032">
    <property type="entry name" value="CCP"/>
    <property type="match status" value="11"/>
</dbReference>
<dbReference type="PANTHER" id="PTHR19325">
    <property type="entry name" value="COMPLEMENT COMPONENT-RELATED SUSHI DOMAIN-CONTAINING"/>
    <property type="match status" value="1"/>
</dbReference>
<feature type="disulfide bond" evidence="13">
    <location>
        <begin position="354"/>
        <end position="381"/>
    </location>
</feature>
<feature type="signal peptide" evidence="15">
    <location>
        <begin position="1"/>
        <end position="26"/>
    </location>
</feature>
<reference evidence="17" key="2">
    <citation type="submission" date="2025-09" db="UniProtKB">
        <authorList>
            <consortium name="Ensembl"/>
        </authorList>
    </citation>
    <scope>IDENTIFICATION</scope>
</reference>
<evidence type="ECO:0000256" key="11">
    <source>
        <dbReference type="ARBA" id="ARBA00023180"/>
    </source>
</evidence>
<dbReference type="CDD" id="cd00033">
    <property type="entry name" value="CCP"/>
    <property type="match status" value="10"/>
</dbReference>
<evidence type="ECO:0000256" key="10">
    <source>
        <dbReference type="ARBA" id="ARBA00023157"/>
    </source>
</evidence>
<evidence type="ECO:0000259" key="16">
    <source>
        <dbReference type="PROSITE" id="PS50923"/>
    </source>
</evidence>
<feature type="domain" description="Sushi" evidence="16">
    <location>
        <begin position="324"/>
        <end position="383"/>
    </location>
</feature>
<name>A0A8C5LKV0_9ANUR</name>
<keyword evidence="14" id="KW-0175">Coiled coil</keyword>
<comment type="caution">
    <text evidence="13">Lacks conserved residue(s) required for the propagation of feature annotation.</text>
</comment>
<keyword evidence="7" id="KW-0391">Immunity</keyword>
<dbReference type="Ensembl" id="ENSLLET00000000715.1">
    <property type="protein sequence ID" value="ENSLLEP00000000687.1"/>
    <property type="gene ID" value="ENSLLEG00000000454.1"/>
</dbReference>
<accession>A0A8C5LKV0</accession>
<feature type="domain" description="Sushi" evidence="16">
    <location>
        <begin position="139"/>
        <end position="204"/>
    </location>
</feature>
<feature type="coiled-coil region" evidence="14">
    <location>
        <begin position="778"/>
        <end position="805"/>
    </location>
</feature>
<evidence type="ECO:0000256" key="15">
    <source>
        <dbReference type="SAM" id="SignalP"/>
    </source>
</evidence>
<evidence type="ECO:0000256" key="4">
    <source>
        <dbReference type="ARBA" id="ARBA00022659"/>
    </source>
</evidence>
<dbReference type="PANTHER" id="PTHR19325:SF317">
    <property type="entry name" value="COMPLEMENT DECAY-ACCELERATING FACTOR"/>
    <property type="match status" value="1"/>
</dbReference>
<feature type="disulfide bond" evidence="13">
    <location>
        <begin position="294"/>
        <end position="321"/>
    </location>
</feature>
<feature type="domain" description="Sushi" evidence="16">
    <location>
        <begin position="264"/>
        <end position="323"/>
    </location>
</feature>
<dbReference type="InterPro" id="IPR035976">
    <property type="entry name" value="Sushi/SCR/CCP_sf"/>
</dbReference>
<evidence type="ECO:0000256" key="13">
    <source>
        <dbReference type="PROSITE-ProRule" id="PRU00302"/>
    </source>
</evidence>
<reference evidence="17" key="1">
    <citation type="submission" date="2025-08" db="UniProtKB">
        <authorList>
            <consortium name="Ensembl"/>
        </authorList>
    </citation>
    <scope>IDENTIFICATION</scope>
</reference>
<evidence type="ECO:0000256" key="6">
    <source>
        <dbReference type="ARBA" id="ARBA00022737"/>
    </source>
</evidence>
<feature type="chain" id="PRO_5034391159" description="Sushi domain-containing protein" evidence="15">
    <location>
        <begin position="27"/>
        <end position="808"/>
    </location>
</feature>
<keyword evidence="3" id="KW-0399">Innate immunity</keyword>
<organism evidence="17 18">
    <name type="scientific">Leptobrachium leishanense</name>
    <name type="common">Leishan spiny toad</name>
    <dbReference type="NCBI Taxonomy" id="445787"/>
    <lineage>
        <taxon>Eukaryota</taxon>
        <taxon>Metazoa</taxon>
        <taxon>Chordata</taxon>
        <taxon>Craniata</taxon>
        <taxon>Vertebrata</taxon>
        <taxon>Euteleostomi</taxon>
        <taxon>Amphibia</taxon>
        <taxon>Batrachia</taxon>
        <taxon>Anura</taxon>
        <taxon>Pelobatoidea</taxon>
        <taxon>Megophryidae</taxon>
        <taxon>Leptobrachium</taxon>
    </lineage>
</organism>
<sequence>MWSKRNYIALLCIFFSMVNIGTQVYTESLDNSPGTDVCGPPPTLAYGELKDEYLNITFGKEDRAYYKCRQGYARIFEINNFIYCMDTLQWSEPDEFCARGCGPPARELEYAILRTDFLDEPSFHNFTWSNPEVFCTLIPVCKEPPRIQFAELKEEFLFKTTFNVGDKVIYQCRPGYISSFPRKNNFLTCQRNREWNTPDTFCELRKCGYPGDISHGELQYEDFLFGSRVTYICLPGYRMNSKRNSRECLANGQWSNEVPECEAVICTEPVTITNGNYHPLRDEYQYLDSVTYSCSKGLDVIGESSMFCTEHGTWSSDAPECKWVQCGDPYVRNAKKVSGYSNLYSFNFVVTFQCYKGFHMVGSPSIKCNINSLWEPEPPKCVGVCLFEALDLKHVTLDEEFHDQRQVVEDTIVHFHCVEGFEPFPDKGNSVRCVSLYKWSTDKLCTRKSCGNPGSIENGYLERVSNKFLFDSSVIYACDKRYKMVSNATLYCQANGKWDRALPTCEVITCAAPDITDGKYSPEKEVYFSDDLLSFSCNGNLKLVGERYLSCISPGNWNSSIPKCQELCDSPPVIQNAILESIYTPQKYFNVSETVQYECKPGYIPINNTNNKITCSTNLNWSSPETFCQRLSCGDPGEIPYGNMTAKDFLFESKAYYTCVTGYKLTTYFNYRECHENGSWSKFIPECTVQTCPVPAPVCQGSYFPKNRQYNYLDTIKYECHSGLTLFGKSTLTCTEHGKWSSFAPQCKESHCDKIWAVQEEVRKCSSTPDEWIKYLQVEYLYLQIENLKLDIEKKKKERKDNTCELES</sequence>
<evidence type="ECO:0000256" key="5">
    <source>
        <dbReference type="ARBA" id="ARBA00022729"/>
    </source>
</evidence>
<feature type="disulfide bond" evidence="13">
    <location>
        <begin position="720"/>
        <end position="747"/>
    </location>
</feature>
<keyword evidence="10 13" id="KW-1015">Disulfide bond</keyword>
<comment type="subcellular location">
    <subcellularLocation>
        <location evidence="1">Membrane</location>
    </subcellularLocation>
</comment>
<feature type="domain" description="Sushi" evidence="16">
    <location>
        <begin position="508"/>
        <end position="566"/>
    </location>
</feature>
<dbReference type="GeneTree" id="ENSGT00940000161110"/>
<dbReference type="Pfam" id="PF00084">
    <property type="entry name" value="Sushi"/>
    <property type="match status" value="10"/>
</dbReference>
<proteinExistence type="inferred from homology"/>
<evidence type="ECO:0000313" key="17">
    <source>
        <dbReference type="Ensembl" id="ENSLLEP00000000687.1"/>
    </source>
</evidence>
<dbReference type="Gene3D" id="2.10.70.10">
    <property type="entry name" value="Complement Module, domain 1"/>
    <property type="match status" value="10"/>
</dbReference>
<comment type="similarity">
    <text evidence="2">Belongs to the receptors of complement activation (RCA) family.</text>
</comment>
<dbReference type="AlphaFoldDB" id="A0A8C5LKV0"/>
<keyword evidence="18" id="KW-1185">Reference proteome</keyword>
<keyword evidence="9" id="KW-0472">Membrane</keyword>
<evidence type="ECO:0000256" key="3">
    <source>
        <dbReference type="ARBA" id="ARBA00022588"/>
    </source>
</evidence>
<keyword evidence="6" id="KW-0677">Repeat</keyword>
<evidence type="ECO:0000256" key="14">
    <source>
        <dbReference type="SAM" id="Coils"/>
    </source>
</evidence>
<evidence type="ECO:0000256" key="1">
    <source>
        <dbReference type="ARBA" id="ARBA00004370"/>
    </source>
</evidence>
<evidence type="ECO:0000256" key="8">
    <source>
        <dbReference type="ARBA" id="ARBA00022875"/>
    </source>
</evidence>
<dbReference type="FunFam" id="2.10.70.10:FF:000014">
    <property type="entry name" value="Membrane cofactor protein"/>
    <property type="match status" value="1"/>
</dbReference>
<evidence type="ECO:0000256" key="7">
    <source>
        <dbReference type="ARBA" id="ARBA00022859"/>
    </source>
</evidence>
<feature type="domain" description="Sushi" evidence="16">
    <location>
        <begin position="567"/>
        <end position="630"/>
    </location>
</feature>
<feature type="domain" description="Sushi" evidence="16">
    <location>
        <begin position="690"/>
        <end position="749"/>
    </location>
</feature>
<dbReference type="PROSITE" id="PS50923">
    <property type="entry name" value="SUSHI"/>
    <property type="match status" value="10"/>
</dbReference>
<comment type="function">
    <text evidence="12">This protein recognizes C4b and C3b fragments that condense with cell-surface hydroxyl or amino groups when nascent C4b and C3b are locally generated during C4 and c3 activation. Interaction of daf with cell-associated C4b and C3b polypeptides interferes with their ability to catalyze the conversion of C2 and factor B to enzymatically active C2a and Bb and thereby prevents the formation of C4b2a and C3bBb, the amplification convertases of the complement cascade. Inhibits complement activation by destabilizing and preventing the formation of C3 and C5 convertases, which prevents complement damage.</text>
</comment>
<protein>
    <recommendedName>
        <fullName evidence="16">Sushi domain-containing protein</fullName>
    </recommendedName>
</protein>
<feature type="domain" description="Sushi" evidence="16">
    <location>
        <begin position="205"/>
        <end position="263"/>
    </location>
</feature>
<keyword evidence="11" id="KW-0325">Glycoprotein</keyword>
<keyword evidence="8" id="KW-0180">Complement pathway</keyword>
<evidence type="ECO:0000313" key="18">
    <source>
        <dbReference type="Proteomes" id="UP000694569"/>
    </source>
</evidence>
<evidence type="ECO:0000256" key="2">
    <source>
        <dbReference type="ARBA" id="ARBA00010908"/>
    </source>
</evidence>
<feature type="domain" description="Sushi" evidence="16">
    <location>
        <begin position="36"/>
        <end position="99"/>
    </location>
</feature>
<evidence type="ECO:0000256" key="12">
    <source>
        <dbReference type="ARBA" id="ARBA00045541"/>
    </source>
</evidence>
<feature type="domain" description="Sushi" evidence="16">
    <location>
        <begin position="631"/>
        <end position="689"/>
    </location>
</feature>
<dbReference type="SUPFAM" id="SSF57535">
    <property type="entry name" value="Complement control module/SCR domain"/>
    <property type="match status" value="11"/>
</dbReference>
<feature type="disulfide bond" evidence="13">
    <location>
        <begin position="537"/>
        <end position="564"/>
    </location>
</feature>
<dbReference type="OrthoDB" id="6480633at2759"/>
<feature type="domain" description="Sushi" evidence="16">
    <location>
        <begin position="448"/>
        <end position="507"/>
    </location>
</feature>